<dbReference type="Proteomes" id="UP000269221">
    <property type="component" value="Unassembled WGS sequence"/>
</dbReference>
<organism evidence="1 2">
    <name type="scientific">Hirundo rustica rustica</name>
    <dbReference type="NCBI Taxonomy" id="333673"/>
    <lineage>
        <taxon>Eukaryota</taxon>
        <taxon>Metazoa</taxon>
        <taxon>Chordata</taxon>
        <taxon>Craniata</taxon>
        <taxon>Vertebrata</taxon>
        <taxon>Euteleostomi</taxon>
        <taxon>Archelosauria</taxon>
        <taxon>Archosauria</taxon>
        <taxon>Dinosauria</taxon>
        <taxon>Saurischia</taxon>
        <taxon>Theropoda</taxon>
        <taxon>Coelurosauria</taxon>
        <taxon>Aves</taxon>
        <taxon>Neognathae</taxon>
        <taxon>Neoaves</taxon>
        <taxon>Telluraves</taxon>
        <taxon>Australaves</taxon>
        <taxon>Passeriformes</taxon>
        <taxon>Sylvioidea</taxon>
        <taxon>Hirundinidae</taxon>
        <taxon>Hirundo</taxon>
    </lineage>
</organism>
<dbReference type="AlphaFoldDB" id="A0A3M0JD65"/>
<keyword evidence="2" id="KW-1185">Reference proteome</keyword>
<reference evidence="1 2" key="1">
    <citation type="submission" date="2018-07" db="EMBL/GenBank/DDBJ databases">
        <title>A high quality draft genome assembly of the barn swallow (H. rustica rustica).</title>
        <authorList>
            <person name="Formenti G."/>
            <person name="Chiara M."/>
            <person name="Poveda L."/>
            <person name="Francoijs K.-J."/>
            <person name="Bonisoli-Alquati A."/>
            <person name="Canova L."/>
            <person name="Gianfranceschi L."/>
            <person name="Horner D.S."/>
            <person name="Saino N."/>
        </authorList>
    </citation>
    <scope>NUCLEOTIDE SEQUENCE [LARGE SCALE GENOMIC DNA]</scope>
    <source>
        <strain evidence="1">Chelidonia</strain>
        <tissue evidence="1">Blood</tissue>
    </source>
</reference>
<gene>
    <name evidence="1" type="ORF">DUI87_24973</name>
</gene>
<proteinExistence type="predicted"/>
<name>A0A3M0JD65_HIRRU</name>
<evidence type="ECO:0000313" key="2">
    <source>
        <dbReference type="Proteomes" id="UP000269221"/>
    </source>
</evidence>
<comment type="caution">
    <text evidence="1">The sequence shown here is derived from an EMBL/GenBank/DDBJ whole genome shotgun (WGS) entry which is preliminary data.</text>
</comment>
<evidence type="ECO:0000313" key="1">
    <source>
        <dbReference type="EMBL" id="RMB98754.1"/>
    </source>
</evidence>
<protein>
    <submittedName>
        <fullName evidence="1">Uncharacterized protein</fullName>
    </submittedName>
</protein>
<dbReference type="STRING" id="333673.A0A3M0JD65"/>
<accession>A0A3M0JD65</accession>
<dbReference type="EMBL" id="QRBI01000152">
    <property type="protein sequence ID" value="RMB98754.1"/>
    <property type="molecule type" value="Genomic_DNA"/>
</dbReference>
<dbReference type="OrthoDB" id="416454at2759"/>
<sequence>MDVEVETETVNYFSKTKRIDVLSALEETCRSVQFRQYIDVNAGFENRIKAVNKIQLYLPNISELYELTFLKCGVTQDYKMTQVQIVTDTKRNIILMTHLGYRAQSKGHMQVTTNTEGGSTLQCPVNYSSSDLYAQMGQRKKKHKTFPKLAEIQPEQKGESILGPLLFNILTDDLDEDTESTLSHFADDTKLGGSVDLLEGKRALQRDLDRLD</sequence>